<dbReference type="InterPro" id="IPR010607">
    <property type="entry name" value="DUF1194"/>
</dbReference>
<dbReference type="InterPro" id="IPR036465">
    <property type="entry name" value="vWFA_dom_sf"/>
</dbReference>
<protein>
    <submittedName>
        <fullName evidence="3">von Willebrand factor type A domain protein</fullName>
    </submittedName>
</protein>
<evidence type="ECO:0000256" key="1">
    <source>
        <dbReference type="SAM" id="SignalP"/>
    </source>
</evidence>
<dbReference type="InterPro" id="IPR002035">
    <property type="entry name" value="VWF_A"/>
</dbReference>
<organism evidence="3 4">
    <name type="scientific">Oceanibacterium hippocampi</name>
    <dbReference type="NCBI Taxonomy" id="745714"/>
    <lineage>
        <taxon>Bacteria</taxon>
        <taxon>Pseudomonadati</taxon>
        <taxon>Pseudomonadota</taxon>
        <taxon>Alphaproteobacteria</taxon>
        <taxon>Sneathiellales</taxon>
        <taxon>Sneathiellaceae</taxon>
        <taxon>Oceanibacterium</taxon>
    </lineage>
</organism>
<dbReference type="PROSITE" id="PS50234">
    <property type="entry name" value="VWFA"/>
    <property type="match status" value="1"/>
</dbReference>
<dbReference type="AlphaFoldDB" id="A0A1Y5S8B6"/>
<evidence type="ECO:0000313" key="3">
    <source>
        <dbReference type="EMBL" id="SLN34635.1"/>
    </source>
</evidence>
<dbReference type="OrthoDB" id="9792179at2"/>
<evidence type="ECO:0000313" key="4">
    <source>
        <dbReference type="Proteomes" id="UP000193200"/>
    </source>
</evidence>
<dbReference type="Pfam" id="PF06707">
    <property type="entry name" value="DUF1194"/>
    <property type="match status" value="1"/>
</dbReference>
<sequence length="253" mass="26457">MRIGNKVWHVLAAALGLLGPAVSGAAARAEPVDVELVLAVDVSSSVDWTEFGLQMRGIAAAFREPDLHATLREGRHGAIAVVLVQWAGPAMQQVVVDWQRIGDAAAAERFANAIDATSRSFPTGGTAIAEALDFVAPLFDGNGFEGDRRVVDISGDGRATAGTAPGAARDRIVARGVTVNGLAILNDEPDLVDYYEGELIGGQAAFVQPASDYADFADALRAKLLREVRGGWYGAGRLDAGDIHVAGRATAVR</sequence>
<keyword evidence="1" id="KW-0732">Signal</keyword>
<accession>A0A1Y5S8B6</accession>
<dbReference type="Gene3D" id="3.40.50.410">
    <property type="entry name" value="von Willebrand factor, type A domain"/>
    <property type="match status" value="1"/>
</dbReference>
<proteinExistence type="predicted"/>
<reference evidence="3 4" key="1">
    <citation type="submission" date="2017-03" db="EMBL/GenBank/DDBJ databases">
        <authorList>
            <person name="Afonso C.L."/>
            <person name="Miller P.J."/>
            <person name="Scott M.A."/>
            <person name="Spackman E."/>
            <person name="Goraichik I."/>
            <person name="Dimitrov K.M."/>
            <person name="Suarez D.L."/>
            <person name="Swayne D.E."/>
        </authorList>
    </citation>
    <scope>NUCLEOTIDE SEQUENCE [LARGE SCALE GENOMIC DNA]</scope>
    <source>
        <strain evidence="3 4">CECT 7691</strain>
    </source>
</reference>
<dbReference type="EMBL" id="FWFR01000001">
    <property type="protein sequence ID" value="SLN34635.1"/>
    <property type="molecule type" value="Genomic_DNA"/>
</dbReference>
<feature type="domain" description="VWFA" evidence="2">
    <location>
        <begin position="35"/>
        <end position="228"/>
    </location>
</feature>
<feature type="chain" id="PRO_5012486749" evidence="1">
    <location>
        <begin position="26"/>
        <end position="253"/>
    </location>
</feature>
<evidence type="ECO:0000259" key="2">
    <source>
        <dbReference type="PROSITE" id="PS50234"/>
    </source>
</evidence>
<dbReference type="SUPFAM" id="SSF53300">
    <property type="entry name" value="vWA-like"/>
    <property type="match status" value="1"/>
</dbReference>
<keyword evidence="4" id="KW-1185">Reference proteome</keyword>
<dbReference type="Proteomes" id="UP000193200">
    <property type="component" value="Unassembled WGS sequence"/>
</dbReference>
<dbReference type="RefSeq" id="WP_085882576.1">
    <property type="nucleotide sequence ID" value="NZ_FWFR01000001.1"/>
</dbReference>
<dbReference type="InParanoid" id="A0A1Y5S8B6"/>
<gene>
    <name evidence="3" type="ORF">OCH7691_01353</name>
</gene>
<feature type="signal peptide" evidence="1">
    <location>
        <begin position="1"/>
        <end position="25"/>
    </location>
</feature>
<name>A0A1Y5S8B6_9PROT</name>